<dbReference type="SUPFAM" id="SSF53335">
    <property type="entry name" value="S-adenosyl-L-methionine-dependent methyltransferases"/>
    <property type="match status" value="1"/>
</dbReference>
<evidence type="ECO:0000256" key="7">
    <source>
        <dbReference type="ARBA" id="ARBA00022691"/>
    </source>
</evidence>
<dbReference type="EC" id="2.1.1.85" evidence="3"/>
<dbReference type="AlphaFoldDB" id="A0AAD7FYH4"/>
<keyword evidence="6" id="KW-0808">Transferase</keyword>
<dbReference type="Proteomes" id="UP001221142">
    <property type="component" value="Unassembled WGS sequence"/>
</dbReference>
<comment type="subcellular location">
    <subcellularLocation>
        <location evidence="2">Cytoplasm</location>
    </subcellularLocation>
    <subcellularLocation>
        <location evidence="1">Nucleus</location>
    </subcellularLocation>
</comment>
<evidence type="ECO:0000256" key="9">
    <source>
        <dbReference type="ARBA" id="ARBA00038126"/>
    </source>
</evidence>
<feature type="region of interest" description="Disordered" evidence="10">
    <location>
        <begin position="204"/>
        <end position="225"/>
    </location>
</feature>
<evidence type="ECO:0000256" key="3">
    <source>
        <dbReference type="ARBA" id="ARBA00012533"/>
    </source>
</evidence>
<dbReference type="GO" id="GO:0005634">
    <property type="term" value="C:nucleus"/>
    <property type="evidence" value="ECO:0007669"/>
    <property type="project" value="UniProtKB-SubCell"/>
</dbReference>
<feature type="region of interest" description="Disordered" evidence="10">
    <location>
        <begin position="1"/>
        <end position="23"/>
    </location>
</feature>
<dbReference type="Gene3D" id="3.40.50.150">
    <property type="entry name" value="Vaccinia Virus protein VP39"/>
    <property type="match status" value="1"/>
</dbReference>
<keyword evidence="12" id="KW-1185">Reference proteome</keyword>
<dbReference type="PANTHER" id="PTHR14614:SF39">
    <property type="entry name" value="HISTIDINE PROTEIN METHYLTRANSFERASE 1 HOMOLOG"/>
    <property type="match status" value="1"/>
</dbReference>
<evidence type="ECO:0000256" key="5">
    <source>
        <dbReference type="ARBA" id="ARBA00022603"/>
    </source>
</evidence>
<dbReference type="EMBL" id="JARKIF010000002">
    <property type="protein sequence ID" value="KAJ7646596.1"/>
    <property type="molecule type" value="Genomic_DNA"/>
</dbReference>
<comment type="caution">
    <text evidence="11">The sequence shown here is derived from an EMBL/GenBank/DDBJ whole genome shotgun (WGS) entry which is preliminary data.</text>
</comment>
<evidence type="ECO:0000256" key="4">
    <source>
        <dbReference type="ARBA" id="ARBA00022490"/>
    </source>
</evidence>
<evidence type="ECO:0000256" key="6">
    <source>
        <dbReference type="ARBA" id="ARBA00022679"/>
    </source>
</evidence>
<name>A0AAD7FYH4_9AGAR</name>
<dbReference type="Pfam" id="PF10294">
    <property type="entry name" value="Methyltransf_16"/>
    <property type="match status" value="1"/>
</dbReference>
<dbReference type="InterPro" id="IPR019410">
    <property type="entry name" value="Methyltransf_16"/>
</dbReference>
<gene>
    <name evidence="11" type="ORF">FB45DRAFT_974696</name>
</gene>
<sequence length="357" mass="38628">MSMFDFGIEEDATDNHEEPTAPPKTVQLEPFAQLDLSQLLDSLPPLISFSPLPIRLWAGGRDNITLSRRDLFDARFQLISEGHGDESSSKPTPSTAALGFLDAPSDLVPGVYEGGLKTWECSLDLVGYLDTLDLHFSGKRILEIGCGTGIPSVFILHRLFCGDSTSGSETHVHLQDYNASVLELITLPNIILAWYMSPAEQEYRSSESDPDTEYPPADPTASGELPLTPTLKAAFVASLSKYGIKLTFSSGAWGSLHAHLESTSEPSYDLVLTSETVYRTESLHALIALLHRVSGPNAMCLVAAKVLYFGVGGGVSEFSAALQSKAIIQAGCAGKAESVWERKVGVGRKILRIQWEA</sequence>
<reference evidence="11" key="1">
    <citation type="submission" date="2023-03" db="EMBL/GenBank/DDBJ databases">
        <title>Massive genome expansion in bonnet fungi (Mycena s.s.) driven by repeated elements and novel gene families across ecological guilds.</title>
        <authorList>
            <consortium name="Lawrence Berkeley National Laboratory"/>
            <person name="Harder C.B."/>
            <person name="Miyauchi S."/>
            <person name="Viragh M."/>
            <person name="Kuo A."/>
            <person name="Thoen E."/>
            <person name="Andreopoulos B."/>
            <person name="Lu D."/>
            <person name="Skrede I."/>
            <person name="Drula E."/>
            <person name="Henrissat B."/>
            <person name="Morin E."/>
            <person name="Kohler A."/>
            <person name="Barry K."/>
            <person name="LaButti K."/>
            <person name="Morin E."/>
            <person name="Salamov A."/>
            <person name="Lipzen A."/>
            <person name="Mereny Z."/>
            <person name="Hegedus B."/>
            <person name="Baldrian P."/>
            <person name="Stursova M."/>
            <person name="Weitz H."/>
            <person name="Taylor A."/>
            <person name="Grigoriev I.V."/>
            <person name="Nagy L.G."/>
            <person name="Martin F."/>
            <person name="Kauserud H."/>
        </authorList>
    </citation>
    <scope>NUCLEOTIDE SEQUENCE</scope>
    <source>
        <strain evidence="11">9284</strain>
    </source>
</reference>
<evidence type="ECO:0000313" key="12">
    <source>
        <dbReference type="Proteomes" id="UP001221142"/>
    </source>
</evidence>
<organism evidence="11 12">
    <name type="scientific">Roridomyces roridus</name>
    <dbReference type="NCBI Taxonomy" id="1738132"/>
    <lineage>
        <taxon>Eukaryota</taxon>
        <taxon>Fungi</taxon>
        <taxon>Dikarya</taxon>
        <taxon>Basidiomycota</taxon>
        <taxon>Agaricomycotina</taxon>
        <taxon>Agaricomycetes</taxon>
        <taxon>Agaricomycetidae</taxon>
        <taxon>Agaricales</taxon>
        <taxon>Marasmiineae</taxon>
        <taxon>Mycenaceae</taxon>
        <taxon>Roridomyces</taxon>
    </lineage>
</organism>
<evidence type="ECO:0000256" key="10">
    <source>
        <dbReference type="SAM" id="MobiDB-lite"/>
    </source>
</evidence>
<keyword evidence="5" id="KW-0489">Methyltransferase</keyword>
<dbReference type="GO" id="GO:0018064">
    <property type="term" value="F:protein-L-histidine N-tele-methyltransferase activity"/>
    <property type="evidence" value="ECO:0007669"/>
    <property type="project" value="UniProtKB-EC"/>
</dbReference>
<evidence type="ECO:0000256" key="2">
    <source>
        <dbReference type="ARBA" id="ARBA00004496"/>
    </source>
</evidence>
<keyword evidence="7" id="KW-0949">S-adenosyl-L-methionine</keyword>
<keyword evidence="4" id="KW-0963">Cytoplasm</keyword>
<dbReference type="GO" id="GO:0005737">
    <property type="term" value="C:cytoplasm"/>
    <property type="evidence" value="ECO:0007669"/>
    <property type="project" value="UniProtKB-SubCell"/>
</dbReference>
<keyword evidence="8" id="KW-0539">Nucleus</keyword>
<dbReference type="GO" id="GO:0032259">
    <property type="term" value="P:methylation"/>
    <property type="evidence" value="ECO:0007669"/>
    <property type="project" value="UniProtKB-KW"/>
</dbReference>
<comment type="similarity">
    <text evidence="9">Belongs to the methyltransferase superfamily. METTL18 family.</text>
</comment>
<protein>
    <recommendedName>
        <fullName evidence="3">protein-histidine N-methyltransferase</fullName>
        <ecNumber evidence="3">2.1.1.85</ecNumber>
    </recommendedName>
</protein>
<dbReference type="PANTHER" id="PTHR14614">
    <property type="entry name" value="HEPATOCELLULAR CARCINOMA-ASSOCIATED ANTIGEN"/>
    <property type="match status" value="1"/>
</dbReference>
<evidence type="ECO:0000256" key="8">
    <source>
        <dbReference type="ARBA" id="ARBA00023242"/>
    </source>
</evidence>
<evidence type="ECO:0000256" key="1">
    <source>
        <dbReference type="ARBA" id="ARBA00004123"/>
    </source>
</evidence>
<dbReference type="InterPro" id="IPR029063">
    <property type="entry name" value="SAM-dependent_MTases_sf"/>
</dbReference>
<evidence type="ECO:0000313" key="11">
    <source>
        <dbReference type="EMBL" id="KAJ7646596.1"/>
    </source>
</evidence>
<proteinExistence type="inferred from homology"/>
<accession>A0AAD7FYH4</accession>